<keyword evidence="3" id="KW-0158">Chromosome</keyword>
<dbReference type="SUPFAM" id="SSF52949">
    <property type="entry name" value="Macro domain-like"/>
    <property type="match status" value="1"/>
</dbReference>
<name>A0A504ZCW1_FASGI</name>
<sequence length="186" mass="20495">MLAVMSDDELLKCLSTVMFPFSGVVPRIHAALIPPRAKSPRRWWHIQRKSLTTLSERSVGQNTRLIVLRGDVTTTPGTVVVHPTSCKMVFAGQVGSALLGAGGTLLSEVIRRELQANGPMEIEGVRLTEAVGIPFEYILHCDSPLYRLDNPEDSKTRLRNVIEKCLRLCDERGLEHLVLPSVGSGK</sequence>
<comment type="subunit">
    <text evidence="2">The nucleosome is a histone octamer containing two molecules each of H2A, H2B, H3 and H4 assembled in one H3-H4 heterotetramer and two H2A-H2B heterodimers. The octamer wraps approximately 147 bp of DNA.</text>
</comment>
<dbReference type="InterPro" id="IPR043472">
    <property type="entry name" value="Macro_dom-like"/>
</dbReference>
<dbReference type="GO" id="GO:0000786">
    <property type="term" value="C:nucleosome"/>
    <property type="evidence" value="ECO:0007669"/>
    <property type="project" value="UniProtKB-KW"/>
</dbReference>
<comment type="subcellular location">
    <subcellularLocation>
        <location evidence="1">Chromosome</location>
    </subcellularLocation>
</comment>
<dbReference type="Proteomes" id="UP000316759">
    <property type="component" value="Unassembled WGS sequence"/>
</dbReference>
<dbReference type="Gene3D" id="3.40.220.10">
    <property type="entry name" value="Leucine Aminopeptidase, subunit E, domain 1"/>
    <property type="match status" value="1"/>
</dbReference>
<evidence type="ECO:0000313" key="7">
    <source>
        <dbReference type="Proteomes" id="UP000316759"/>
    </source>
</evidence>
<dbReference type="Pfam" id="PF01661">
    <property type="entry name" value="Macro"/>
    <property type="match status" value="1"/>
</dbReference>
<evidence type="ECO:0000256" key="4">
    <source>
        <dbReference type="ARBA" id="ARBA00023269"/>
    </source>
</evidence>
<dbReference type="EMBL" id="SUNJ01000346">
    <property type="protein sequence ID" value="TPP67728.1"/>
    <property type="molecule type" value="Genomic_DNA"/>
</dbReference>
<accession>A0A504ZCW1</accession>
<dbReference type="STRING" id="46835.A0A504ZCW1"/>
<evidence type="ECO:0000313" key="6">
    <source>
        <dbReference type="EMBL" id="TPP67728.1"/>
    </source>
</evidence>
<dbReference type="InterPro" id="IPR002589">
    <property type="entry name" value="Macro_dom"/>
</dbReference>
<evidence type="ECO:0000256" key="2">
    <source>
        <dbReference type="ARBA" id="ARBA00011538"/>
    </source>
</evidence>
<gene>
    <name evidence="6" type="ORF">FGIG_04805</name>
</gene>
<keyword evidence="4" id="KW-0238">DNA-binding</keyword>
<reference evidence="6 7" key="1">
    <citation type="submission" date="2019-04" db="EMBL/GenBank/DDBJ databases">
        <title>Annotation for the trematode Fasciola gigantica.</title>
        <authorList>
            <person name="Choi Y.-J."/>
        </authorList>
    </citation>
    <scope>NUCLEOTIDE SEQUENCE [LARGE SCALE GENOMIC DNA]</scope>
    <source>
        <strain evidence="6">Uganda_cow_1</strain>
    </source>
</reference>
<keyword evidence="7" id="KW-1185">Reference proteome</keyword>
<dbReference type="AlphaFoldDB" id="A0A504ZCW1"/>
<protein>
    <recommendedName>
        <fullName evidence="5">Macro domain-containing protein</fullName>
    </recommendedName>
</protein>
<organism evidence="6 7">
    <name type="scientific">Fasciola gigantica</name>
    <name type="common">Giant liver fluke</name>
    <dbReference type="NCBI Taxonomy" id="46835"/>
    <lineage>
        <taxon>Eukaryota</taxon>
        <taxon>Metazoa</taxon>
        <taxon>Spiralia</taxon>
        <taxon>Lophotrochozoa</taxon>
        <taxon>Platyhelminthes</taxon>
        <taxon>Trematoda</taxon>
        <taxon>Digenea</taxon>
        <taxon>Plagiorchiida</taxon>
        <taxon>Echinostomata</taxon>
        <taxon>Echinostomatoidea</taxon>
        <taxon>Fasciolidae</taxon>
        <taxon>Fasciola</taxon>
    </lineage>
</organism>
<evidence type="ECO:0000256" key="3">
    <source>
        <dbReference type="ARBA" id="ARBA00022454"/>
    </source>
</evidence>
<feature type="domain" description="Macro" evidence="5">
    <location>
        <begin position="52"/>
        <end position="186"/>
    </location>
</feature>
<dbReference type="Pfam" id="PF16211">
    <property type="entry name" value="Histone_H2A_C"/>
    <property type="match status" value="1"/>
</dbReference>
<dbReference type="PROSITE" id="PS51154">
    <property type="entry name" value="MACRO"/>
    <property type="match status" value="1"/>
</dbReference>
<evidence type="ECO:0000256" key="1">
    <source>
        <dbReference type="ARBA" id="ARBA00004286"/>
    </source>
</evidence>
<dbReference type="OrthoDB" id="9421954at2759"/>
<evidence type="ECO:0000259" key="5">
    <source>
        <dbReference type="PROSITE" id="PS51154"/>
    </source>
</evidence>
<dbReference type="InterPro" id="IPR032454">
    <property type="entry name" value="Histone_H2A_C"/>
</dbReference>
<keyword evidence="4" id="KW-0544">Nucleosome core</keyword>
<dbReference type="SMART" id="SM00506">
    <property type="entry name" value="A1pp"/>
    <property type="match status" value="1"/>
</dbReference>
<proteinExistence type="predicted"/>
<comment type="caution">
    <text evidence="6">The sequence shown here is derived from an EMBL/GenBank/DDBJ whole genome shotgun (WGS) entry which is preliminary data.</text>
</comment>